<protein>
    <submittedName>
        <fullName evidence="2">Uncharacterized protein</fullName>
    </submittedName>
</protein>
<evidence type="ECO:0000256" key="1">
    <source>
        <dbReference type="SAM" id="Phobius"/>
    </source>
</evidence>
<dbReference type="VEuPathDB" id="FungiDB:BO72DRAFT_312395"/>
<keyword evidence="1" id="KW-0812">Transmembrane</keyword>
<keyword evidence="3" id="KW-1185">Reference proteome</keyword>
<feature type="transmembrane region" description="Helical" evidence="1">
    <location>
        <begin position="6"/>
        <end position="26"/>
    </location>
</feature>
<dbReference type="OrthoDB" id="10546898at2759"/>
<evidence type="ECO:0000313" key="2">
    <source>
        <dbReference type="EMBL" id="RAK71580.1"/>
    </source>
</evidence>
<name>A0A8G1VST2_9EURO</name>
<accession>A0A8G1VST2</accession>
<proteinExistence type="predicted"/>
<keyword evidence="1" id="KW-1133">Transmembrane helix</keyword>
<keyword evidence="1" id="KW-0472">Membrane</keyword>
<sequence length="74" mass="8147">MQCVFAFSFSFSVFCFFLFFISLFPLPSPFLPFRSLLAVHLGNPARDDGCEVIFSRTLLSSCPAAAGVVNCRSV</sequence>
<reference evidence="2 3" key="1">
    <citation type="submission" date="2018-02" db="EMBL/GenBank/DDBJ databases">
        <title>The genomes of Aspergillus section Nigri reveals drivers in fungal speciation.</title>
        <authorList>
            <consortium name="DOE Joint Genome Institute"/>
            <person name="Vesth T.C."/>
            <person name="Nybo J."/>
            <person name="Theobald S."/>
            <person name="Brandl J."/>
            <person name="Frisvad J.C."/>
            <person name="Nielsen K.F."/>
            <person name="Lyhne E.K."/>
            <person name="Kogle M.E."/>
            <person name="Kuo A."/>
            <person name="Riley R."/>
            <person name="Clum A."/>
            <person name="Nolan M."/>
            <person name="Lipzen A."/>
            <person name="Salamov A."/>
            <person name="Henrissat B."/>
            <person name="Wiebenga A."/>
            <person name="De vries R.P."/>
            <person name="Grigoriev I.V."/>
            <person name="Mortensen U.H."/>
            <person name="Andersen M.R."/>
            <person name="Baker S.E."/>
        </authorList>
    </citation>
    <scope>NUCLEOTIDE SEQUENCE [LARGE SCALE GENOMIC DNA]</scope>
    <source>
        <strain evidence="2 3">CBS 313.89</strain>
    </source>
</reference>
<dbReference type="GeneID" id="63857849"/>
<gene>
    <name evidence="2" type="ORF">BO72DRAFT_312395</name>
</gene>
<dbReference type="Proteomes" id="UP000249789">
    <property type="component" value="Unassembled WGS sequence"/>
</dbReference>
<organism evidence="2 3">
    <name type="scientific">Aspergillus fijiensis CBS 313.89</name>
    <dbReference type="NCBI Taxonomy" id="1448319"/>
    <lineage>
        <taxon>Eukaryota</taxon>
        <taxon>Fungi</taxon>
        <taxon>Dikarya</taxon>
        <taxon>Ascomycota</taxon>
        <taxon>Pezizomycotina</taxon>
        <taxon>Eurotiomycetes</taxon>
        <taxon>Eurotiomycetidae</taxon>
        <taxon>Eurotiales</taxon>
        <taxon>Aspergillaceae</taxon>
        <taxon>Aspergillus</taxon>
    </lineage>
</organism>
<dbReference type="RefSeq" id="XP_040795592.1">
    <property type="nucleotide sequence ID" value="XM_040940516.1"/>
</dbReference>
<dbReference type="EMBL" id="KZ824715">
    <property type="protein sequence ID" value="RAK71580.1"/>
    <property type="molecule type" value="Genomic_DNA"/>
</dbReference>
<dbReference type="AlphaFoldDB" id="A0A8G1VST2"/>
<evidence type="ECO:0000313" key="3">
    <source>
        <dbReference type="Proteomes" id="UP000249789"/>
    </source>
</evidence>